<dbReference type="GO" id="GO:0003756">
    <property type="term" value="F:protein disulfide isomerase activity"/>
    <property type="evidence" value="ECO:0007669"/>
    <property type="project" value="TreeGrafter"/>
</dbReference>
<feature type="domain" description="Thioredoxin" evidence="1">
    <location>
        <begin position="1"/>
        <end position="127"/>
    </location>
</feature>
<evidence type="ECO:0000259" key="1">
    <source>
        <dbReference type="PROSITE" id="PS51352"/>
    </source>
</evidence>
<dbReference type="PROSITE" id="PS51352">
    <property type="entry name" value="THIOREDOXIN_2"/>
    <property type="match status" value="1"/>
</dbReference>
<dbReference type="GO" id="GO:0006457">
    <property type="term" value="P:protein folding"/>
    <property type="evidence" value="ECO:0007669"/>
    <property type="project" value="TreeGrafter"/>
</dbReference>
<dbReference type="InterPro" id="IPR013766">
    <property type="entry name" value="Thioredoxin_domain"/>
</dbReference>
<dbReference type="SUPFAM" id="SSF52833">
    <property type="entry name" value="Thioredoxin-like"/>
    <property type="match status" value="1"/>
</dbReference>
<dbReference type="InterPro" id="IPR051063">
    <property type="entry name" value="PDI"/>
</dbReference>
<proteinExistence type="predicted"/>
<accession>A0A3G4ZY41</accession>
<gene>
    <name evidence="2" type="ORF">Faunusvirus48_5</name>
</gene>
<dbReference type="Gene3D" id="3.40.30.10">
    <property type="entry name" value="Glutaredoxin"/>
    <property type="match status" value="1"/>
</dbReference>
<sequence>MFTLPNKKYVLIVLAIIILSCSCLYLTSANVERLDNSKPSIINFNTSWCGHSRNFVPIWTDFAASMSGKNINVTDIKCDEEKNADTCNKYAISGYPTVKLINGSQQYLYSGPRTVEGLTDFVKNYIPNL</sequence>
<dbReference type="PANTHER" id="PTHR45672">
    <property type="entry name" value="PROTEIN DISULFIDE-ISOMERASE C17H9.14C-RELATED"/>
    <property type="match status" value="1"/>
</dbReference>
<organism evidence="2">
    <name type="scientific">Faunusvirus sp</name>
    <dbReference type="NCBI Taxonomy" id="2487766"/>
    <lineage>
        <taxon>Viruses</taxon>
        <taxon>Varidnaviria</taxon>
        <taxon>Bamfordvirae</taxon>
        <taxon>Nucleocytoviricota</taxon>
        <taxon>Megaviricetes</taxon>
        <taxon>Imitervirales</taxon>
        <taxon>Mimiviridae</taxon>
    </lineage>
</organism>
<reference evidence="2" key="1">
    <citation type="submission" date="2018-10" db="EMBL/GenBank/DDBJ databases">
        <title>Hidden diversity of soil giant viruses.</title>
        <authorList>
            <person name="Schulz F."/>
            <person name="Alteio L."/>
            <person name="Goudeau D."/>
            <person name="Ryan E.M."/>
            <person name="Malmstrom R.R."/>
            <person name="Blanchard J."/>
            <person name="Woyke T."/>
        </authorList>
    </citation>
    <scope>NUCLEOTIDE SEQUENCE</scope>
    <source>
        <strain evidence="2">FNV1</strain>
    </source>
</reference>
<dbReference type="CDD" id="cd02961">
    <property type="entry name" value="PDI_a_family"/>
    <property type="match status" value="1"/>
</dbReference>
<protein>
    <recommendedName>
        <fullName evidence="1">Thioredoxin domain-containing protein</fullName>
    </recommendedName>
</protein>
<dbReference type="Pfam" id="PF00085">
    <property type="entry name" value="Thioredoxin"/>
    <property type="match status" value="1"/>
</dbReference>
<dbReference type="InterPro" id="IPR036249">
    <property type="entry name" value="Thioredoxin-like_sf"/>
</dbReference>
<dbReference type="EMBL" id="MK072179">
    <property type="protein sequence ID" value="AYV79770.1"/>
    <property type="molecule type" value="Genomic_DNA"/>
</dbReference>
<dbReference type="PROSITE" id="PS51257">
    <property type="entry name" value="PROKAR_LIPOPROTEIN"/>
    <property type="match status" value="1"/>
</dbReference>
<evidence type="ECO:0000313" key="2">
    <source>
        <dbReference type="EMBL" id="AYV79770.1"/>
    </source>
</evidence>
<name>A0A3G4ZY41_9VIRU</name>